<evidence type="ECO:0000256" key="8">
    <source>
        <dbReference type="ARBA" id="ARBA00022840"/>
    </source>
</evidence>
<dbReference type="PANTHER" id="PTHR39321:SF3">
    <property type="entry name" value="PHOSPHOPANTETHEINE ADENYLYLTRANSFERASE"/>
    <property type="match status" value="1"/>
</dbReference>
<dbReference type="NCBIfam" id="TIGR00482">
    <property type="entry name" value="nicotinate (nicotinamide) nucleotide adenylyltransferase"/>
    <property type="match status" value="1"/>
</dbReference>
<dbReference type="PANTHER" id="PTHR39321">
    <property type="entry name" value="NICOTINATE-NUCLEOTIDE ADENYLYLTRANSFERASE-RELATED"/>
    <property type="match status" value="1"/>
</dbReference>
<keyword evidence="7 11" id="KW-0547">Nucleotide-binding</keyword>
<dbReference type="Gene3D" id="3.40.50.620">
    <property type="entry name" value="HUPs"/>
    <property type="match status" value="1"/>
</dbReference>
<dbReference type="SUPFAM" id="SSF52374">
    <property type="entry name" value="Nucleotidylyl transferase"/>
    <property type="match status" value="1"/>
</dbReference>
<comment type="catalytic activity">
    <reaction evidence="10 11">
        <text>nicotinate beta-D-ribonucleotide + ATP + H(+) = deamido-NAD(+) + diphosphate</text>
        <dbReference type="Rhea" id="RHEA:22860"/>
        <dbReference type="ChEBI" id="CHEBI:15378"/>
        <dbReference type="ChEBI" id="CHEBI:30616"/>
        <dbReference type="ChEBI" id="CHEBI:33019"/>
        <dbReference type="ChEBI" id="CHEBI:57502"/>
        <dbReference type="ChEBI" id="CHEBI:58437"/>
        <dbReference type="EC" id="2.7.7.18"/>
    </reaction>
</comment>
<evidence type="ECO:0000256" key="3">
    <source>
        <dbReference type="ARBA" id="ARBA00009014"/>
    </source>
</evidence>
<dbReference type="Proteomes" id="UP000595197">
    <property type="component" value="Chromosome"/>
</dbReference>
<keyword evidence="5 11" id="KW-0808">Transferase</keyword>
<organism evidence="13 14">
    <name type="scientific">Skermanella cutis</name>
    <dbReference type="NCBI Taxonomy" id="2775420"/>
    <lineage>
        <taxon>Bacteria</taxon>
        <taxon>Pseudomonadati</taxon>
        <taxon>Pseudomonadota</taxon>
        <taxon>Alphaproteobacteria</taxon>
        <taxon>Rhodospirillales</taxon>
        <taxon>Azospirillaceae</taxon>
        <taxon>Skermanella</taxon>
    </lineage>
</organism>
<evidence type="ECO:0000256" key="5">
    <source>
        <dbReference type="ARBA" id="ARBA00022679"/>
    </source>
</evidence>
<evidence type="ECO:0000313" key="13">
    <source>
        <dbReference type="EMBL" id="QQP88557.1"/>
    </source>
</evidence>
<evidence type="ECO:0000256" key="6">
    <source>
        <dbReference type="ARBA" id="ARBA00022695"/>
    </source>
</evidence>
<gene>
    <name evidence="11" type="primary">nadD</name>
    <name evidence="13" type="ORF">IGS68_21400</name>
</gene>
<accession>A0ABX7B306</accession>
<name>A0ABX7B306_9PROT</name>
<evidence type="ECO:0000256" key="9">
    <source>
        <dbReference type="ARBA" id="ARBA00023027"/>
    </source>
</evidence>
<proteinExistence type="inferred from homology"/>
<comment type="function">
    <text evidence="1 11">Catalyzes the reversible adenylation of nicotinate mononucleotide (NaMN) to nicotinic acid adenine dinucleotide (NaAD).</text>
</comment>
<evidence type="ECO:0000256" key="11">
    <source>
        <dbReference type="HAMAP-Rule" id="MF_00244"/>
    </source>
</evidence>
<dbReference type="GO" id="GO:0004515">
    <property type="term" value="F:nicotinate-nucleotide adenylyltransferase activity"/>
    <property type="evidence" value="ECO:0007669"/>
    <property type="project" value="UniProtKB-EC"/>
</dbReference>
<evidence type="ECO:0000259" key="12">
    <source>
        <dbReference type="Pfam" id="PF01467"/>
    </source>
</evidence>
<keyword evidence="9 11" id="KW-0520">NAD</keyword>
<evidence type="ECO:0000256" key="2">
    <source>
        <dbReference type="ARBA" id="ARBA00005019"/>
    </source>
</evidence>
<evidence type="ECO:0000313" key="14">
    <source>
        <dbReference type="Proteomes" id="UP000595197"/>
    </source>
</evidence>
<feature type="domain" description="Cytidyltransferase-like" evidence="12">
    <location>
        <begin position="19"/>
        <end position="199"/>
    </location>
</feature>
<evidence type="ECO:0000256" key="1">
    <source>
        <dbReference type="ARBA" id="ARBA00002324"/>
    </source>
</evidence>
<dbReference type="CDD" id="cd02165">
    <property type="entry name" value="NMNAT"/>
    <property type="match status" value="1"/>
</dbReference>
<keyword evidence="4 11" id="KW-0662">Pyridine nucleotide biosynthesis</keyword>
<evidence type="ECO:0000256" key="10">
    <source>
        <dbReference type="ARBA" id="ARBA00048721"/>
    </source>
</evidence>
<reference evidence="13" key="1">
    <citation type="submission" date="2021-02" db="EMBL/GenBank/DDBJ databases">
        <title>Skermanella TT6 skin isolate.</title>
        <authorList>
            <person name="Lee K."/>
            <person name="Ganzorig M."/>
        </authorList>
    </citation>
    <scope>NUCLEOTIDE SEQUENCE</scope>
    <source>
        <strain evidence="13">TT6</strain>
    </source>
</reference>
<dbReference type="InterPro" id="IPR004821">
    <property type="entry name" value="Cyt_trans-like"/>
</dbReference>
<dbReference type="NCBIfam" id="NF000843">
    <property type="entry name" value="PRK00071.2-2"/>
    <property type="match status" value="1"/>
</dbReference>
<comment type="pathway">
    <text evidence="2 11">Cofactor biosynthesis; NAD(+) biosynthesis; deamido-NAD(+) from nicotinate D-ribonucleotide: step 1/1.</text>
</comment>
<dbReference type="Pfam" id="PF01467">
    <property type="entry name" value="CTP_transf_like"/>
    <property type="match status" value="1"/>
</dbReference>
<evidence type="ECO:0000256" key="7">
    <source>
        <dbReference type="ARBA" id="ARBA00022741"/>
    </source>
</evidence>
<protein>
    <recommendedName>
        <fullName evidence="11">Probable nicotinate-nucleotide adenylyltransferase</fullName>
        <ecNumber evidence="11">2.7.7.18</ecNumber>
    </recommendedName>
    <alternativeName>
        <fullName evidence="11">Deamido-NAD(+) diphosphorylase</fullName>
    </alternativeName>
    <alternativeName>
        <fullName evidence="11">Deamido-NAD(+) pyrophosphorylase</fullName>
    </alternativeName>
    <alternativeName>
        <fullName evidence="11">Nicotinate mononucleotide adenylyltransferase</fullName>
        <shortName evidence="11">NaMN adenylyltransferase</shortName>
    </alternativeName>
</protein>
<dbReference type="EC" id="2.7.7.18" evidence="11"/>
<dbReference type="InterPro" id="IPR014729">
    <property type="entry name" value="Rossmann-like_a/b/a_fold"/>
</dbReference>
<dbReference type="HAMAP" id="MF_00244">
    <property type="entry name" value="NaMN_adenylyltr"/>
    <property type="match status" value="1"/>
</dbReference>
<dbReference type="EMBL" id="CP067420">
    <property type="protein sequence ID" value="QQP88557.1"/>
    <property type="molecule type" value="Genomic_DNA"/>
</dbReference>
<dbReference type="InterPro" id="IPR005248">
    <property type="entry name" value="NadD/NMNAT"/>
</dbReference>
<keyword evidence="6 11" id="KW-0548">Nucleotidyltransferase</keyword>
<evidence type="ECO:0000256" key="4">
    <source>
        <dbReference type="ARBA" id="ARBA00022642"/>
    </source>
</evidence>
<keyword evidence="8 11" id="KW-0067">ATP-binding</keyword>
<comment type="similarity">
    <text evidence="3 11">Belongs to the NadD family.</text>
</comment>
<sequence>MTRVTLYGGRTWAGRRVGLLGGSFNPAHEGHRHISLLALKLLDLDYVWWLVSPQNPLKSTRDMASLEERLAGGRLVARHPRIVVTDVECALETRFTAETLAGLHRYFPRTRFVWLMGADNLTQIPRWQNWTRIFNGTPVAVFSRPPYSLSALHGQAAQRYRCRRVGQARARGLADMRPPAWVFFQNPLHPASATEIRKRRAQAAAVASGGQPVQ</sequence>
<keyword evidence="14" id="KW-1185">Reference proteome</keyword>
<dbReference type="RefSeq" id="WP_201073615.1">
    <property type="nucleotide sequence ID" value="NZ_CP067420.1"/>
</dbReference>